<reference evidence="4 5" key="1">
    <citation type="journal article" date="2013" name="BMC Genomics">
        <title>The miniature genome of a carnivorous plant Genlisea aurea contains a low number of genes and short non-coding sequences.</title>
        <authorList>
            <person name="Leushkin E.V."/>
            <person name="Sutormin R.A."/>
            <person name="Nabieva E.R."/>
            <person name="Penin A.A."/>
            <person name="Kondrashov A.S."/>
            <person name="Logacheva M.D."/>
        </authorList>
    </citation>
    <scope>NUCLEOTIDE SEQUENCE [LARGE SCALE GENOMIC DNA]</scope>
</reference>
<evidence type="ECO:0000256" key="1">
    <source>
        <dbReference type="ARBA" id="ARBA00007692"/>
    </source>
</evidence>
<keyword evidence="2" id="KW-0806">Transcription termination</keyword>
<dbReference type="SMART" id="SM00733">
    <property type="entry name" value="Mterf"/>
    <property type="match status" value="3"/>
</dbReference>
<evidence type="ECO:0000313" key="4">
    <source>
        <dbReference type="EMBL" id="EPS72574.1"/>
    </source>
</evidence>
<keyword evidence="3" id="KW-0809">Transit peptide</keyword>
<dbReference type="OrthoDB" id="899381at2759"/>
<proteinExistence type="inferred from homology"/>
<comment type="similarity">
    <text evidence="1">Belongs to the mTERF family.</text>
</comment>
<comment type="caution">
    <text evidence="4">The sequence shown here is derived from an EMBL/GenBank/DDBJ whole genome shotgun (WGS) entry which is preliminary data.</text>
</comment>
<dbReference type="GO" id="GO:0006353">
    <property type="term" value="P:DNA-templated transcription termination"/>
    <property type="evidence" value="ECO:0007669"/>
    <property type="project" value="UniProtKB-KW"/>
</dbReference>
<dbReference type="Proteomes" id="UP000015453">
    <property type="component" value="Unassembled WGS sequence"/>
</dbReference>
<keyword evidence="5" id="KW-1185">Reference proteome</keyword>
<dbReference type="InterPro" id="IPR003690">
    <property type="entry name" value="MTERF"/>
</dbReference>
<organism evidence="4 5">
    <name type="scientific">Genlisea aurea</name>
    <dbReference type="NCBI Taxonomy" id="192259"/>
    <lineage>
        <taxon>Eukaryota</taxon>
        <taxon>Viridiplantae</taxon>
        <taxon>Streptophyta</taxon>
        <taxon>Embryophyta</taxon>
        <taxon>Tracheophyta</taxon>
        <taxon>Spermatophyta</taxon>
        <taxon>Magnoliopsida</taxon>
        <taxon>eudicotyledons</taxon>
        <taxon>Gunneridae</taxon>
        <taxon>Pentapetalae</taxon>
        <taxon>asterids</taxon>
        <taxon>lamiids</taxon>
        <taxon>Lamiales</taxon>
        <taxon>Lentibulariaceae</taxon>
        <taxon>Genlisea</taxon>
    </lineage>
</organism>
<dbReference type="Pfam" id="PF02536">
    <property type="entry name" value="mTERF"/>
    <property type="match status" value="2"/>
</dbReference>
<dbReference type="AlphaFoldDB" id="S8CYQ1"/>
<dbReference type="InterPro" id="IPR038538">
    <property type="entry name" value="MTERF_sf"/>
</dbReference>
<evidence type="ECO:0000256" key="3">
    <source>
        <dbReference type="ARBA" id="ARBA00022946"/>
    </source>
</evidence>
<evidence type="ECO:0000256" key="2">
    <source>
        <dbReference type="ARBA" id="ARBA00022472"/>
    </source>
</evidence>
<gene>
    <name evidence="4" type="ORF">M569_02183</name>
</gene>
<dbReference type="GO" id="GO:0003676">
    <property type="term" value="F:nucleic acid binding"/>
    <property type="evidence" value="ECO:0007669"/>
    <property type="project" value="InterPro"/>
</dbReference>
<keyword evidence="2" id="KW-0804">Transcription</keyword>
<dbReference type="EMBL" id="AUSU01000782">
    <property type="protein sequence ID" value="EPS72574.1"/>
    <property type="molecule type" value="Genomic_DNA"/>
</dbReference>
<name>S8CYQ1_9LAMI</name>
<dbReference type="Gene3D" id="1.25.70.10">
    <property type="entry name" value="Transcription termination factor 3, mitochondrial"/>
    <property type="match status" value="1"/>
</dbReference>
<dbReference type="PANTHER" id="PTHR13068">
    <property type="entry name" value="CGI-12 PROTEIN-RELATED"/>
    <property type="match status" value="1"/>
</dbReference>
<evidence type="ECO:0000313" key="5">
    <source>
        <dbReference type="Proteomes" id="UP000015453"/>
    </source>
</evidence>
<dbReference type="PANTHER" id="PTHR13068:SF113">
    <property type="entry name" value="TRANSCRIPTION TERMINATION FACTOR MTEF18, MITOCHONDRIAL"/>
    <property type="match status" value="1"/>
</dbReference>
<accession>S8CYQ1</accession>
<keyword evidence="2" id="KW-0805">Transcription regulation</keyword>
<protein>
    <submittedName>
        <fullName evidence="4">Uncharacterized protein</fullName>
    </submittedName>
</protein>
<sequence>MLLRRAAVIALSSGVAVKLSNGYCSGVTRKLPPKGKHFLNIPSERRSSAVQELQKALAEYLHTTRCLPFIYADNIARNSPESLGNVVSKLKFSRCTYADTLHKFLRYHPINELDFFLESIGLFCEENAAPLPPSLLPPETLFLSDWKHFTVFCALSGMGFPWNKMSSICKDETLLNNMDHLKLQWIFDRIKDEYGFGNESLISICLVFPRVLNGRMDGLLSHLKALLLDSAFLSTVDSDVDAIVELCERIKLLLNLGGDMGRLVELMRRNKRFFLKYPKEVLVSKVNYFCKFATGKDQIGVMLLSRPEIFDFDIENRRISVAGFLKHFGFPDENLKCIMQKYPHVFGMNRIANLPNILRSVNLCEWFFERMIHGDPSLFSSYTIGSTEESDETYTNCLIKVRARKTRSYVMKKLNFIHSIGFGENRYAVKALSRVRGNVKDLQVRFDCILEYGIEYYKACTLLRRCKIVLNQNTDVLLKKLDFLSEMGMPLDILDEFPGYLCYNLEKRIIPRWQIHKWVLENGFSDKHYNISTVIATSGKNFAARIGRIHPDALKKWREMQ</sequence>